<evidence type="ECO:0000313" key="3">
    <source>
        <dbReference type="Proteomes" id="UP000078546"/>
    </source>
</evidence>
<name>A0A1A8X582_PLAOA</name>
<dbReference type="InterPro" id="IPR008780">
    <property type="entry name" value="Plasmodium_Vir"/>
</dbReference>
<accession>A0A1A8X582</accession>
<keyword evidence="1" id="KW-1133">Transmembrane helix</keyword>
<protein>
    <submittedName>
        <fullName evidence="2">PIR Superfamily Protein</fullName>
    </submittedName>
</protein>
<gene>
    <name evidence="2" type="ORF">POVCU1_049650</name>
</gene>
<dbReference type="Pfam" id="PF05795">
    <property type="entry name" value="Plasmodium_Vir"/>
    <property type="match status" value="1"/>
</dbReference>
<sequence>MAPRDMDNCELPSEKYYRELHNYTQGTTYKNLCDSNDYILSGENPISKNSDLKDFCYKFASNIENLKNKKNESSFDMKKHCTHLQFWLQYNVISITEKKSTITCISLIHSIWENIKNNLEDSIKNSCTIKLPPVSIGYREKWKKMHDYIYNYEQLKCAFKTEEGCNGDFKENCRDYYCKYILDIFNIYNEFEHVCNGENRERCPDFWNEFKNKYLETSDIESKCKDVYDKLGFYKVKMYWGEQDIEKYIEQYESEHIFSFFEKLIGYSIKYYLSKTIYYSKYIVLPIILILLFYFFMKKLSFFGSKISPRVDDMRKMWRNVQGVTNPASLLNPGKPPSGGNKMGLPYMPM</sequence>
<evidence type="ECO:0000313" key="2">
    <source>
        <dbReference type="EMBL" id="SBS98926.1"/>
    </source>
</evidence>
<keyword evidence="1" id="KW-0472">Membrane</keyword>
<dbReference type="EMBL" id="FLQV01001023">
    <property type="protein sequence ID" value="SBS98926.1"/>
    <property type="molecule type" value="Genomic_DNA"/>
</dbReference>
<proteinExistence type="predicted"/>
<dbReference type="AlphaFoldDB" id="A0A1A8X582"/>
<evidence type="ECO:0000256" key="1">
    <source>
        <dbReference type="SAM" id="Phobius"/>
    </source>
</evidence>
<feature type="transmembrane region" description="Helical" evidence="1">
    <location>
        <begin position="278"/>
        <end position="297"/>
    </location>
</feature>
<reference evidence="3" key="1">
    <citation type="submission" date="2016-05" db="EMBL/GenBank/DDBJ databases">
        <authorList>
            <person name="Naeem Raeece"/>
        </authorList>
    </citation>
    <scope>NUCLEOTIDE SEQUENCE [LARGE SCALE GENOMIC DNA]</scope>
</reference>
<dbReference type="Proteomes" id="UP000078546">
    <property type="component" value="Unassembled WGS sequence"/>
</dbReference>
<organism evidence="2 3">
    <name type="scientific">Plasmodium ovale curtisi</name>
    <dbReference type="NCBI Taxonomy" id="864141"/>
    <lineage>
        <taxon>Eukaryota</taxon>
        <taxon>Sar</taxon>
        <taxon>Alveolata</taxon>
        <taxon>Apicomplexa</taxon>
        <taxon>Aconoidasida</taxon>
        <taxon>Haemosporida</taxon>
        <taxon>Plasmodiidae</taxon>
        <taxon>Plasmodium</taxon>
        <taxon>Plasmodium (Plasmodium)</taxon>
    </lineage>
</organism>
<keyword evidence="1" id="KW-0812">Transmembrane</keyword>